<accession>A0A1I7ZGI3</accession>
<keyword evidence="2 4" id="KW-1133">Transmembrane helix</keyword>
<keyword evidence="3 4" id="KW-0472">Membrane</keyword>
<evidence type="ECO:0000256" key="2">
    <source>
        <dbReference type="ARBA" id="ARBA00022989"/>
    </source>
</evidence>
<dbReference type="Proteomes" id="UP000095287">
    <property type="component" value="Unplaced"/>
</dbReference>
<proteinExistence type="inferred from homology"/>
<keyword evidence="4" id="KW-0406">Ion transport</keyword>
<dbReference type="GO" id="GO:0016020">
    <property type="term" value="C:membrane"/>
    <property type="evidence" value="ECO:0007669"/>
    <property type="project" value="UniProtKB-SubCell"/>
</dbReference>
<comment type="subcellular location">
    <subcellularLocation>
        <location evidence="4">Membrane</location>
        <topology evidence="4">Multi-pass membrane protein</topology>
    </subcellularLocation>
</comment>
<dbReference type="PANTHER" id="PTHR12483:SF115">
    <property type="entry name" value="COPPER TRANSPORT PROTEIN"/>
    <property type="match status" value="1"/>
</dbReference>
<evidence type="ECO:0000256" key="1">
    <source>
        <dbReference type="ARBA" id="ARBA00022692"/>
    </source>
</evidence>
<dbReference type="AlphaFoldDB" id="A0A1I7ZGI3"/>
<feature type="transmembrane region" description="Helical" evidence="4">
    <location>
        <begin position="62"/>
        <end position="83"/>
    </location>
</feature>
<dbReference type="PANTHER" id="PTHR12483">
    <property type="entry name" value="SOLUTE CARRIER FAMILY 31 COPPER TRANSPORTERS"/>
    <property type="match status" value="1"/>
</dbReference>
<name>A0A1I7ZGI3_9BILA</name>
<dbReference type="InterPro" id="IPR007274">
    <property type="entry name" value="Cop_transporter"/>
</dbReference>
<dbReference type="GO" id="GO:0005375">
    <property type="term" value="F:copper ion transmembrane transporter activity"/>
    <property type="evidence" value="ECO:0007669"/>
    <property type="project" value="UniProtKB-UniRule"/>
</dbReference>
<evidence type="ECO:0000313" key="5">
    <source>
        <dbReference type="Proteomes" id="UP000095287"/>
    </source>
</evidence>
<keyword evidence="4" id="KW-0187">Copper transport</keyword>
<dbReference type="WBParaSite" id="L893_g25974.t1">
    <property type="protein sequence ID" value="L893_g25974.t1"/>
    <property type="gene ID" value="L893_g25974"/>
</dbReference>
<evidence type="ECO:0000313" key="6">
    <source>
        <dbReference type="WBParaSite" id="L893_g25974.t1"/>
    </source>
</evidence>
<keyword evidence="5" id="KW-1185">Reference proteome</keyword>
<keyword evidence="1 4" id="KW-0812">Transmembrane</keyword>
<sequence>MNQPPVFHFGATETILFDLWKIDCGLTMVLSMAVILIVSCVKEFLRVYRSVLPESKMNAAGSLFLFAIQTFLGFSLMAIFMLLNVWLCLAVVIGEVFSNLIVGIATKQRYELC</sequence>
<protein>
    <recommendedName>
        <fullName evidence="4">Copper transport protein</fullName>
    </recommendedName>
</protein>
<keyword evidence="4" id="KW-0813">Transport</keyword>
<comment type="similarity">
    <text evidence="4">Belongs to the copper transporter (Ctr) (TC 1.A.56) family. SLC31A subfamily.</text>
</comment>
<reference evidence="6" key="1">
    <citation type="submission" date="2016-11" db="UniProtKB">
        <authorList>
            <consortium name="WormBaseParasite"/>
        </authorList>
    </citation>
    <scope>IDENTIFICATION</scope>
</reference>
<organism evidence="5 6">
    <name type="scientific">Steinernema glaseri</name>
    <dbReference type="NCBI Taxonomy" id="37863"/>
    <lineage>
        <taxon>Eukaryota</taxon>
        <taxon>Metazoa</taxon>
        <taxon>Ecdysozoa</taxon>
        <taxon>Nematoda</taxon>
        <taxon>Chromadorea</taxon>
        <taxon>Rhabditida</taxon>
        <taxon>Tylenchina</taxon>
        <taxon>Panagrolaimomorpha</taxon>
        <taxon>Strongyloidoidea</taxon>
        <taxon>Steinernematidae</taxon>
        <taxon>Steinernema</taxon>
    </lineage>
</organism>
<keyword evidence="4" id="KW-0186">Copper</keyword>
<feature type="transmembrane region" description="Helical" evidence="4">
    <location>
        <begin position="20"/>
        <end position="41"/>
    </location>
</feature>
<evidence type="ECO:0000256" key="4">
    <source>
        <dbReference type="RuleBase" id="RU367022"/>
    </source>
</evidence>
<dbReference type="Pfam" id="PF04145">
    <property type="entry name" value="Ctr"/>
    <property type="match status" value="2"/>
</dbReference>
<feature type="transmembrane region" description="Helical" evidence="4">
    <location>
        <begin position="89"/>
        <end position="106"/>
    </location>
</feature>
<evidence type="ECO:0000256" key="3">
    <source>
        <dbReference type="ARBA" id="ARBA00023136"/>
    </source>
</evidence>